<comment type="caution">
    <text evidence="5">The sequence shown here is derived from an EMBL/GenBank/DDBJ whole genome shotgun (WGS) entry which is preliminary data.</text>
</comment>
<dbReference type="GO" id="GO:0005737">
    <property type="term" value="C:cytoplasm"/>
    <property type="evidence" value="ECO:0007669"/>
    <property type="project" value="TreeGrafter"/>
</dbReference>
<dbReference type="SMART" id="SM00325">
    <property type="entry name" value="RhoGEF"/>
    <property type="match status" value="1"/>
</dbReference>
<evidence type="ECO:0000256" key="3">
    <source>
        <dbReference type="SAM" id="MobiDB-lite"/>
    </source>
</evidence>
<name>A0A1Y2ATR1_9TREE</name>
<dbReference type="Pfam" id="PF00621">
    <property type="entry name" value="RhoGEF"/>
    <property type="match status" value="1"/>
</dbReference>
<accession>A0A1Y2ATR1</accession>
<dbReference type="Gene3D" id="3.80.10.10">
    <property type="entry name" value="Ribonuclease Inhibitor"/>
    <property type="match status" value="1"/>
</dbReference>
<dbReference type="InterPro" id="IPR001611">
    <property type="entry name" value="Leu-rich_rpt"/>
</dbReference>
<keyword evidence="1" id="KW-0433">Leucine-rich repeat</keyword>
<dbReference type="SMART" id="SM00369">
    <property type="entry name" value="LRR_TYP"/>
    <property type="match status" value="3"/>
</dbReference>
<dbReference type="GO" id="GO:0005085">
    <property type="term" value="F:guanyl-nucleotide exchange factor activity"/>
    <property type="evidence" value="ECO:0007669"/>
    <property type="project" value="InterPro"/>
</dbReference>
<evidence type="ECO:0000259" key="4">
    <source>
        <dbReference type="PROSITE" id="PS50010"/>
    </source>
</evidence>
<dbReference type="OrthoDB" id="660555at2759"/>
<gene>
    <name evidence="5" type="ORF">BCR39DRAFT_560935</name>
</gene>
<dbReference type="InterPro" id="IPR035899">
    <property type="entry name" value="DBL_dom_sf"/>
</dbReference>
<dbReference type="InterPro" id="IPR051092">
    <property type="entry name" value="FYVE_RhoGEF_PH"/>
</dbReference>
<dbReference type="EMBL" id="MCFC01000055">
    <property type="protein sequence ID" value="ORY25617.1"/>
    <property type="molecule type" value="Genomic_DNA"/>
</dbReference>
<dbReference type="InterPro" id="IPR000219">
    <property type="entry name" value="DH_dom"/>
</dbReference>
<dbReference type="STRING" id="71784.A0A1Y2ATR1"/>
<feature type="domain" description="DH" evidence="4">
    <location>
        <begin position="748"/>
        <end position="956"/>
    </location>
</feature>
<dbReference type="SUPFAM" id="SSF48065">
    <property type="entry name" value="DBL homology domain (DH-domain)"/>
    <property type="match status" value="1"/>
</dbReference>
<dbReference type="PANTHER" id="PTHR12673:SF270">
    <property type="entry name" value="FYVE-TYPE DOMAIN-CONTAINING PROTEIN"/>
    <property type="match status" value="1"/>
</dbReference>
<dbReference type="GO" id="GO:0035556">
    <property type="term" value="P:intracellular signal transduction"/>
    <property type="evidence" value="ECO:0007669"/>
    <property type="project" value="InterPro"/>
</dbReference>
<proteinExistence type="predicted"/>
<dbReference type="PROSITE" id="PS00741">
    <property type="entry name" value="DH_1"/>
    <property type="match status" value="1"/>
</dbReference>
<dbReference type="Gene3D" id="2.30.29.30">
    <property type="entry name" value="Pleckstrin-homology domain (PH domain)/Phosphotyrosine-binding domain (PTB)"/>
    <property type="match status" value="1"/>
</dbReference>
<organism evidence="5 6">
    <name type="scientific">Naematelia encephala</name>
    <dbReference type="NCBI Taxonomy" id="71784"/>
    <lineage>
        <taxon>Eukaryota</taxon>
        <taxon>Fungi</taxon>
        <taxon>Dikarya</taxon>
        <taxon>Basidiomycota</taxon>
        <taxon>Agaricomycotina</taxon>
        <taxon>Tremellomycetes</taxon>
        <taxon>Tremellales</taxon>
        <taxon>Naemateliaceae</taxon>
        <taxon>Naematelia</taxon>
    </lineage>
</organism>
<dbReference type="PANTHER" id="PTHR12673">
    <property type="entry name" value="FACIOGENITAL DYSPLASIA PROTEIN"/>
    <property type="match status" value="1"/>
</dbReference>
<dbReference type="Proteomes" id="UP000193986">
    <property type="component" value="Unassembled WGS sequence"/>
</dbReference>
<dbReference type="SUPFAM" id="SSF52058">
    <property type="entry name" value="L domain-like"/>
    <property type="match status" value="1"/>
</dbReference>
<feature type="region of interest" description="Disordered" evidence="3">
    <location>
        <begin position="1"/>
        <end position="26"/>
    </location>
</feature>
<dbReference type="CDD" id="cd00160">
    <property type="entry name" value="RhoGEF"/>
    <property type="match status" value="1"/>
</dbReference>
<dbReference type="Gene3D" id="1.20.900.10">
    <property type="entry name" value="Dbl homology (DH) domain"/>
    <property type="match status" value="1"/>
</dbReference>
<dbReference type="InterPro" id="IPR011993">
    <property type="entry name" value="PH-like_dom_sf"/>
</dbReference>
<evidence type="ECO:0000256" key="2">
    <source>
        <dbReference type="ARBA" id="ARBA00022737"/>
    </source>
</evidence>
<feature type="region of interest" description="Disordered" evidence="3">
    <location>
        <begin position="82"/>
        <end position="138"/>
    </location>
</feature>
<dbReference type="Pfam" id="PF13855">
    <property type="entry name" value="LRR_8"/>
    <property type="match status" value="1"/>
</dbReference>
<keyword evidence="2" id="KW-0677">Repeat</keyword>
<evidence type="ECO:0000313" key="5">
    <source>
        <dbReference type="EMBL" id="ORY25617.1"/>
    </source>
</evidence>
<sequence length="1113" mass="122980">MSYSSTASGNSFSTIRKTHLPSENAPTLSPIRLWLSARRRLSSMSRADSLTAVTLDSPTDMADIFPPTPTPSLETQRKSLFDMFPSNGEPSRNRDLPPTPPVDDEPAMPRRRRRPASVYPLNDPPFPQRKYTDPTPLRRFEEDTLDVDLDAYGDVPELDAPLSFVTTSTAESTTSTPSIGVYPYKNEPRIRTGAYSSESSGTYSYPTEQVGLGLTDDTFAHRPWKRDVNRLRSDSASTSMTASTSTSGIVSALRYSGYTDSSEETKDIGESLAVTMVDEGREKILNIEKLNAMGGVDALTEDIISGLSGITHLLLPDCGSQLVPILPSLLVMLAPTLIVLDLSQNDITFLPECMRHCTSLEELNLSGNPLRTLPVWLGELTSLRMLVIDGCGLQNMPPLASLASLHTLCLRRNRFVSLPSWVSQLEQLETLRVDDNPFASQWIPIVAPILASPPPLIRSVSSVASVTSMASSRTASSLDGWMSPSSSAAHSVSGLGSIAEDQPQSAPPQMVSVNDSPSRGLRKMRSAGTLFNVPDTPALPTSTSASLGYSSRAASAMGDYDPQAPRMTASRSKWGFLRKMSMNRLKPDKLSASASANIRTMPMLKHADSEPIPRLSRPFDLGEFGQALPVASPSTLPLASPNLKRGKRRSFLPVDEPLAASHSEETIEDLTLTGVVVENPEDTESRYKAGLVSIKSYLRDLFDLSRPTIEPYGSFEVVPSSAPRRPVESRASSETEESGKKFKNDPSKRTKVLREIYETERTYVRGLSELVSIYVQPAGQAVAKGETVVPLAERKIVFGGVESILTIHRDNLLPALERVIKPLLDRGDDDELSKQTAHQVGEVFRTYIAYMKQYSTYINNFDNALSRMKTWEADTTMTMNQRKRVRAFLKRCRESPKHSQINLESYLLLPIQRVPRYKLLLEDLAMCTPLRVDGPRDTLDDALNEIASLASLMNEEKRGSDSRLRLFHWQKRITSRGPSPLVQPHRKLIMDGALHLIRLVKKASTFVEVDLDSETMSKAVVPIEYIAPEPMDRPMMLILCTDLLVLVQQRNEGWDGAVDLFNVLRMATLREPASVVGVNVLRVVDNKSIYYFSGTSVSSVTAWCRAINTARRK</sequence>
<dbReference type="InterPro" id="IPR032675">
    <property type="entry name" value="LRR_dom_sf"/>
</dbReference>
<dbReference type="InterPro" id="IPR001331">
    <property type="entry name" value="GDS_CDC24_CS"/>
</dbReference>
<reference evidence="5 6" key="1">
    <citation type="submission" date="2016-07" db="EMBL/GenBank/DDBJ databases">
        <title>Pervasive Adenine N6-methylation of Active Genes in Fungi.</title>
        <authorList>
            <consortium name="DOE Joint Genome Institute"/>
            <person name="Mondo S.J."/>
            <person name="Dannebaum R.O."/>
            <person name="Kuo R.C."/>
            <person name="Labutti K."/>
            <person name="Haridas S."/>
            <person name="Kuo A."/>
            <person name="Salamov A."/>
            <person name="Ahrendt S.R."/>
            <person name="Lipzen A."/>
            <person name="Sullivan W."/>
            <person name="Andreopoulos W.B."/>
            <person name="Clum A."/>
            <person name="Lindquist E."/>
            <person name="Daum C."/>
            <person name="Ramamoorthy G.K."/>
            <person name="Gryganskyi A."/>
            <person name="Culley D."/>
            <person name="Magnuson J.K."/>
            <person name="James T.Y."/>
            <person name="O'Malley M.A."/>
            <person name="Stajich J.E."/>
            <person name="Spatafora J.W."/>
            <person name="Visel A."/>
            <person name="Grigoriev I.V."/>
        </authorList>
    </citation>
    <scope>NUCLEOTIDE SEQUENCE [LARGE SCALE GENOMIC DNA]</scope>
    <source>
        <strain evidence="5 6">68-887.2</strain>
    </source>
</reference>
<dbReference type="PROSITE" id="PS50010">
    <property type="entry name" value="DH_2"/>
    <property type="match status" value="1"/>
</dbReference>
<feature type="compositionally biased region" description="Polar residues" evidence="3">
    <location>
        <begin position="1"/>
        <end position="15"/>
    </location>
</feature>
<dbReference type="AlphaFoldDB" id="A0A1Y2ATR1"/>
<dbReference type="PROSITE" id="PS51450">
    <property type="entry name" value="LRR"/>
    <property type="match status" value="1"/>
</dbReference>
<keyword evidence="6" id="KW-1185">Reference proteome</keyword>
<protein>
    <submittedName>
        <fullName evidence="5">RhoGEF domain-domain-containing protein</fullName>
    </submittedName>
</protein>
<dbReference type="InParanoid" id="A0A1Y2ATR1"/>
<feature type="region of interest" description="Disordered" evidence="3">
    <location>
        <begin position="492"/>
        <end position="519"/>
    </location>
</feature>
<dbReference type="InterPro" id="IPR003591">
    <property type="entry name" value="Leu-rich_rpt_typical-subtyp"/>
</dbReference>
<evidence type="ECO:0000256" key="1">
    <source>
        <dbReference type="ARBA" id="ARBA00022614"/>
    </source>
</evidence>
<feature type="region of interest" description="Disordered" evidence="3">
    <location>
        <begin position="715"/>
        <end position="746"/>
    </location>
</feature>
<evidence type="ECO:0000313" key="6">
    <source>
        <dbReference type="Proteomes" id="UP000193986"/>
    </source>
</evidence>
<feature type="compositionally biased region" description="Basic and acidic residues" evidence="3">
    <location>
        <begin position="725"/>
        <end position="746"/>
    </location>
</feature>